<dbReference type="Pfam" id="PF22618">
    <property type="entry name" value="RskA_N"/>
    <property type="match status" value="1"/>
</dbReference>
<comment type="subcellular location">
    <subcellularLocation>
        <location evidence="2">Cell membrane</location>
    </subcellularLocation>
    <subcellularLocation>
        <location evidence="1">Membrane</location>
        <topology evidence="1">Single-pass membrane protein</topology>
    </subcellularLocation>
</comment>
<keyword evidence="8" id="KW-0804">Transcription</keyword>
<evidence type="ECO:0000256" key="3">
    <source>
        <dbReference type="ARBA" id="ARBA00022475"/>
    </source>
</evidence>
<dbReference type="GO" id="GO:0005886">
    <property type="term" value="C:plasma membrane"/>
    <property type="evidence" value="ECO:0007669"/>
    <property type="project" value="UniProtKB-SubCell"/>
</dbReference>
<evidence type="ECO:0000259" key="14">
    <source>
        <dbReference type="Pfam" id="PF22618"/>
    </source>
</evidence>
<dbReference type="PANTHER" id="PTHR37461:SF1">
    <property type="entry name" value="ANTI-SIGMA-K FACTOR RSKA"/>
    <property type="match status" value="1"/>
</dbReference>
<keyword evidence="5 12" id="KW-1133">Transmembrane helix</keyword>
<dbReference type="Proteomes" id="UP000516052">
    <property type="component" value="Chromosome"/>
</dbReference>
<dbReference type="InterPro" id="IPR041916">
    <property type="entry name" value="Anti_sigma_zinc_sf"/>
</dbReference>
<dbReference type="InterPro" id="IPR051474">
    <property type="entry name" value="Anti-sigma-K/W_factor"/>
</dbReference>
<dbReference type="EMBL" id="CP060828">
    <property type="protein sequence ID" value="QNP73586.1"/>
    <property type="molecule type" value="Genomic_DNA"/>
</dbReference>
<proteinExistence type="predicted"/>
<evidence type="ECO:0000256" key="11">
    <source>
        <dbReference type="SAM" id="MobiDB-lite"/>
    </source>
</evidence>
<keyword evidence="7 12" id="KW-0472">Membrane</keyword>
<evidence type="ECO:0000259" key="13">
    <source>
        <dbReference type="Pfam" id="PF10099"/>
    </source>
</evidence>
<evidence type="ECO:0000256" key="6">
    <source>
        <dbReference type="ARBA" id="ARBA00023015"/>
    </source>
</evidence>
<dbReference type="InterPro" id="IPR018764">
    <property type="entry name" value="RskA_C"/>
</dbReference>
<accession>A0A7H0ILC0</accession>
<evidence type="ECO:0000256" key="1">
    <source>
        <dbReference type="ARBA" id="ARBA00004167"/>
    </source>
</evidence>
<evidence type="ECO:0000256" key="8">
    <source>
        <dbReference type="ARBA" id="ARBA00023163"/>
    </source>
</evidence>
<evidence type="ECO:0000256" key="10">
    <source>
        <dbReference type="ARBA" id="ARBA00030803"/>
    </source>
</evidence>
<evidence type="ECO:0000313" key="15">
    <source>
        <dbReference type="EMBL" id="QNP73586.1"/>
    </source>
</evidence>
<evidence type="ECO:0000256" key="12">
    <source>
        <dbReference type="SAM" id="Phobius"/>
    </source>
</evidence>
<evidence type="ECO:0000256" key="9">
    <source>
        <dbReference type="ARBA" id="ARBA00029829"/>
    </source>
</evidence>
<feature type="region of interest" description="Disordered" evidence="11">
    <location>
        <begin position="84"/>
        <end position="124"/>
    </location>
</feature>
<protein>
    <recommendedName>
        <fullName evidence="10">Regulator of SigK</fullName>
    </recommendedName>
    <alternativeName>
        <fullName evidence="9">Sigma-K anti-sigma factor RskA</fullName>
    </alternativeName>
</protein>
<dbReference type="PANTHER" id="PTHR37461">
    <property type="entry name" value="ANTI-SIGMA-K FACTOR RSKA"/>
    <property type="match status" value="1"/>
</dbReference>
<feature type="transmembrane region" description="Helical" evidence="12">
    <location>
        <begin position="130"/>
        <end position="151"/>
    </location>
</feature>
<gene>
    <name evidence="15" type="ORF">IAG44_31800</name>
</gene>
<keyword evidence="3" id="KW-1003">Cell membrane</keyword>
<dbReference type="Gene3D" id="1.10.10.1320">
    <property type="entry name" value="Anti-sigma factor, zinc-finger domain"/>
    <property type="match status" value="1"/>
</dbReference>
<keyword evidence="4 12" id="KW-0812">Transmembrane</keyword>
<feature type="domain" description="Anti-sigma K factor RskA C-terminal" evidence="13">
    <location>
        <begin position="138"/>
        <end position="272"/>
    </location>
</feature>
<dbReference type="GO" id="GO:0006417">
    <property type="term" value="P:regulation of translation"/>
    <property type="evidence" value="ECO:0007669"/>
    <property type="project" value="TreeGrafter"/>
</dbReference>
<dbReference type="Pfam" id="PF10099">
    <property type="entry name" value="RskA_C"/>
    <property type="match status" value="1"/>
</dbReference>
<evidence type="ECO:0000256" key="4">
    <source>
        <dbReference type="ARBA" id="ARBA00022692"/>
    </source>
</evidence>
<keyword evidence="16" id="KW-1185">Reference proteome</keyword>
<evidence type="ECO:0000256" key="5">
    <source>
        <dbReference type="ARBA" id="ARBA00022989"/>
    </source>
</evidence>
<dbReference type="GO" id="GO:0016989">
    <property type="term" value="F:sigma factor antagonist activity"/>
    <property type="evidence" value="ECO:0007669"/>
    <property type="project" value="TreeGrafter"/>
</dbReference>
<dbReference type="RefSeq" id="WP_187750521.1">
    <property type="nucleotide sequence ID" value="NZ_CP060828.1"/>
</dbReference>
<dbReference type="InterPro" id="IPR053877">
    <property type="entry name" value="RskA_N"/>
</dbReference>
<evidence type="ECO:0000256" key="7">
    <source>
        <dbReference type="ARBA" id="ARBA00023136"/>
    </source>
</evidence>
<dbReference type="AlphaFoldDB" id="A0A7H0ILC0"/>
<keyword evidence="6" id="KW-0805">Transcription regulation</keyword>
<organism evidence="15 16">
    <name type="scientific">Streptomyces roseirectus</name>
    <dbReference type="NCBI Taxonomy" id="2768066"/>
    <lineage>
        <taxon>Bacteria</taxon>
        <taxon>Bacillati</taxon>
        <taxon>Actinomycetota</taxon>
        <taxon>Actinomycetes</taxon>
        <taxon>Kitasatosporales</taxon>
        <taxon>Streptomycetaceae</taxon>
        <taxon>Streptomyces</taxon>
    </lineage>
</organism>
<evidence type="ECO:0000256" key="2">
    <source>
        <dbReference type="ARBA" id="ARBA00004236"/>
    </source>
</evidence>
<name>A0A7H0ILC0_9ACTN</name>
<sequence>MSVLNRLLRRGDLHSLAAPYALDALDGDERRRFEKHLRSCASCAAEVRELAEDAVRLAWSTAAPAPAALRDRVLAAVQVTPQERAGATGTAGAARSAPERAPQLPPHVWGAQPPPARSRASRAPRARRPLFVPFATVTAAAALVVAGLFAVQTSRTQDQLDAAEARARDIAQVLSAPDARAGNGQDAQGRGIGVIASASEGEAIVTLRGYGSLADGRVRQLWLMRPDVQPRSLGLFDGDTPLVATGLTTDATSLAVTVEPAGGSPQPTSQPVVQLALKSVGFGE</sequence>
<feature type="compositionally biased region" description="Low complexity" evidence="11">
    <location>
        <begin position="85"/>
        <end position="94"/>
    </location>
</feature>
<feature type="domain" description="Anti-sigma-K factor RskA N-terminal" evidence="14">
    <location>
        <begin position="13"/>
        <end position="49"/>
    </location>
</feature>
<reference evidence="15 16" key="1">
    <citation type="submission" date="2020-08" db="EMBL/GenBank/DDBJ databases">
        <title>A novel species.</title>
        <authorList>
            <person name="Gao J."/>
        </authorList>
    </citation>
    <scope>NUCLEOTIDE SEQUENCE [LARGE SCALE GENOMIC DNA]</scope>
    <source>
        <strain evidence="15 16">CRXT-G-22</strain>
    </source>
</reference>
<evidence type="ECO:0000313" key="16">
    <source>
        <dbReference type="Proteomes" id="UP000516052"/>
    </source>
</evidence>
<dbReference type="KEGG" id="sroi:IAG44_31800"/>